<evidence type="ECO:0000313" key="3">
    <source>
        <dbReference type="EMBL" id="CAB5217043.1"/>
    </source>
</evidence>
<protein>
    <submittedName>
        <fullName evidence="2">Uncharacterized protein</fullName>
    </submittedName>
</protein>
<feature type="region of interest" description="Disordered" evidence="1">
    <location>
        <begin position="95"/>
        <end position="128"/>
    </location>
</feature>
<dbReference type="EMBL" id="LR798245">
    <property type="protein sequence ID" value="CAB5217043.1"/>
    <property type="molecule type" value="Genomic_DNA"/>
</dbReference>
<evidence type="ECO:0000313" key="2">
    <source>
        <dbReference type="EMBL" id="CAB4127984.1"/>
    </source>
</evidence>
<evidence type="ECO:0000256" key="1">
    <source>
        <dbReference type="SAM" id="MobiDB-lite"/>
    </source>
</evidence>
<gene>
    <name evidence="2" type="ORF">UFOVP103_11</name>
    <name evidence="3" type="ORF">UFOVP197_44</name>
</gene>
<organism evidence="2">
    <name type="scientific">uncultured Caudovirales phage</name>
    <dbReference type="NCBI Taxonomy" id="2100421"/>
    <lineage>
        <taxon>Viruses</taxon>
        <taxon>Duplodnaviria</taxon>
        <taxon>Heunggongvirae</taxon>
        <taxon>Uroviricota</taxon>
        <taxon>Caudoviricetes</taxon>
        <taxon>Peduoviridae</taxon>
        <taxon>Maltschvirus</taxon>
        <taxon>Maltschvirus maltsch</taxon>
    </lineage>
</organism>
<proteinExistence type="predicted"/>
<reference evidence="2" key="1">
    <citation type="submission" date="2020-04" db="EMBL/GenBank/DDBJ databases">
        <authorList>
            <person name="Chiriac C."/>
            <person name="Salcher M."/>
            <person name="Ghai R."/>
            <person name="Kavagutti S V."/>
        </authorList>
    </citation>
    <scope>NUCLEOTIDE SEQUENCE</scope>
</reference>
<feature type="compositionally biased region" description="Low complexity" evidence="1">
    <location>
        <begin position="96"/>
        <end position="116"/>
    </location>
</feature>
<dbReference type="EMBL" id="LR796223">
    <property type="protein sequence ID" value="CAB4127984.1"/>
    <property type="molecule type" value="Genomic_DNA"/>
</dbReference>
<sequence>MAMKSNMLPGYISSQQNRYKSAVENNQTDLVKRLTQDAINKNYSLKPEAAPPAPGVKKIINNTNKWSNDGIATFDSNTNGQPLSMMDKSYKKPLLTNVNNTEGNNSNNDTNVNRDSNTNDKNNDLPYQFVDPNALKQSSFNYDFTKDPQYLQALQTALNNAAAGTKSAQQQSLEALNERGISNSSISQNQHDQIAQQYNQQAQDSVNKLIPDLMQQAYGRYQNQEQQQRNEYLDAINEAQLFGHVTPRLSKLTGYKVGSPLLSEKQLSFDQKNKGLANELDQKQLDETIRNNKANNFTKETNANANATRAETAASKSTIGKDMTPLQQQTYVRQTVKPLLDQQIGKDSFDFDVKMNKYILKKEAIPQFNDVMNSIRGTINDSLIKTVYLQYGVPLPNYLKTPSNKDIISYSSNNTSSQASINPDWIKK</sequence>
<accession>A0A6J5KZP6</accession>
<name>A0A6J5KZP6_9CAUD</name>